<gene>
    <name evidence="1" type="ORF">S12H4_25506</name>
</gene>
<feature type="non-terminal residue" evidence="1">
    <location>
        <position position="36"/>
    </location>
</feature>
<name>X1R2V6_9ZZZZ</name>
<organism evidence="1">
    <name type="scientific">marine sediment metagenome</name>
    <dbReference type="NCBI Taxonomy" id="412755"/>
    <lineage>
        <taxon>unclassified sequences</taxon>
        <taxon>metagenomes</taxon>
        <taxon>ecological metagenomes</taxon>
    </lineage>
</organism>
<dbReference type="AlphaFoldDB" id="X1R2V6"/>
<comment type="caution">
    <text evidence="1">The sequence shown here is derived from an EMBL/GenBank/DDBJ whole genome shotgun (WGS) entry which is preliminary data.</text>
</comment>
<protein>
    <submittedName>
        <fullName evidence="1">Uncharacterized protein</fullName>
    </submittedName>
</protein>
<reference evidence="1" key="1">
    <citation type="journal article" date="2014" name="Front. Microbiol.">
        <title>High frequency of phylogenetically diverse reductive dehalogenase-homologous genes in deep subseafloor sedimentary metagenomes.</title>
        <authorList>
            <person name="Kawai M."/>
            <person name="Futagami T."/>
            <person name="Toyoda A."/>
            <person name="Takaki Y."/>
            <person name="Nishi S."/>
            <person name="Hori S."/>
            <person name="Arai W."/>
            <person name="Tsubouchi T."/>
            <person name="Morono Y."/>
            <person name="Uchiyama I."/>
            <person name="Ito T."/>
            <person name="Fujiyama A."/>
            <person name="Inagaki F."/>
            <person name="Takami H."/>
        </authorList>
    </citation>
    <scope>NUCLEOTIDE SEQUENCE</scope>
    <source>
        <strain evidence="1">Expedition CK06-06</strain>
    </source>
</reference>
<sequence length="36" mass="4036">IPFKGKKAKGVDFLGKPVEFDVENNILHLKQGRIQA</sequence>
<accession>X1R2V6</accession>
<feature type="non-terminal residue" evidence="1">
    <location>
        <position position="1"/>
    </location>
</feature>
<evidence type="ECO:0000313" key="1">
    <source>
        <dbReference type="EMBL" id="GAI74883.1"/>
    </source>
</evidence>
<proteinExistence type="predicted"/>
<dbReference type="EMBL" id="BARW01014356">
    <property type="protein sequence ID" value="GAI74883.1"/>
    <property type="molecule type" value="Genomic_DNA"/>
</dbReference>